<dbReference type="RefSeq" id="WP_112786506.1">
    <property type="nucleotide sequence ID" value="NZ_CP030041.1"/>
</dbReference>
<dbReference type="GO" id="GO:0016052">
    <property type="term" value="P:carbohydrate catabolic process"/>
    <property type="evidence" value="ECO:0007669"/>
    <property type="project" value="InterPro"/>
</dbReference>
<dbReference type="AlphaFoldDB" id="A0A2Z4IQX9"/>
<dbReference type="CDD" id="cd09620">
    <property type="entry name" value="CBM9_like_3"/>
    <property type="match status" value="1"/>
</dbReference>
<organism evidence="3 4">
    <name type="scientific">Echinicola strongylocentroti</name>
    <dbReference type="NCBI Taxonomy" id="1795355"/>
    <lineage>
        <taxon>Bacteria</taxon>
        <taxon>Pseudomonadati</taxon>
        <taxon>Bacteroidota</taxon>
        <taxon>Cytophagia</taxon>
        <taxon>Cytophagales</taxon>
        <taxon>Cyclobacteriaceae</taxon>
        <taxon>Echinicola</taxon>
    </lineage>
</organism>
<feature type="chain" id="PRO_5016332248" evidence="1">
    <location>
        <begin position="18"/>
        <end position="352"/>
    </location>
</feature>
<name>A0A2Z4IQX9_9BACT</name>
<dbReference type="PANTHER" id="PTHR35532">
    <property type="entry name" value="SIMILAR TO POLYHYDROXYALKANOATE DEPOLYMERASE"/>
    <property type="match status" value="1"/>
</dbReference>
<gene>
    <name evidence="3" type="ORF">DN752_10845</name>
</gene>
<dbReference type="Gene3D" id="2.60.40.1190">
    <property type="match status" value="1"/>
</dbReference>
<dbReference type="KEGG" id="est:DN752_10845"/>
<protein>
    <submittedName>
        <fullName evidence="3">Carbohydrate-binding family 9-like protein</fullName>
    </submittedName>
</protein>
<evidence type="ECO:0000313" key="3">
    <source>
        <dbReference type="EMBL" id="AWW33139.1"/>
    </source>
</evidence>
<dbReference type="GO" id="GO:0004553">
    <property type="term" value="F:hydrolase activity, hydrolyzing O-glycosyl compounds"/>
    <property type="evidence" value="ECO:0007669"/>
    <property type="project" value="InterPro"/>
</dbReference>
<dbReference type="Pfam" id="PF06452">
    <property type="entry name" value="CBM9_1"/>
    <property type="match status" value="1"/>
</dbReference>
<dbReference type="InterPro" id="IPR010502">
    <property type="entry name" value="Carb-bd_dom_fam9"/>
</dbReference>
<keyword evidence="1" id="KW-0732">Signal</keyword>
<evidence type="ECO:0000313" key="4">
    <source>
        <dbReference type="Proteomes" id="UP000248688"/>
    </source>
</evidence>
<keyword evidence="4" id="KW-1185">Reference proteome</keyword>
<dbReference type="GO" id="GO:0030246">
    <property type="term" value="F:carbohydrate binding"/>
    <property type="evidence" value="ECO:0007669"/>
    <property type="project" value="InterPro"/>
</dbReference>
<sequence>MVRLLYFLLLFPVCLHAQQLKDRNHYVTYRTTGNLVMDGNMDEEDWTAAKWSSLFVDIEGDAQPAPLYDTKLKMLWDEEHLYIGVWMEEPDLWATYTERESVIFHENDIEVFLDPDGDTHNYYELEINALGTEWDLMITKPYRNAGSPINGWNINGLEKGISLDGTVNDPTDKDRSWTVEMAIPWKALSQRGPAYRAPADGEQWRINFSRVQWQLEVDNNQYTKKINPKTGKHFPEYNWVWSPQGHINMHLPEYWGYLQFVEQPVGSEEVPFRLKEDERVKDALRTLYHKQHAFFKENGKFAYQLSELPDVEALERYHPQFEVSPTRFKLSAPSLSSDKTWYITEDSRTWSE</sequence>
<reference evidence="3 4" key="1">
    <citation type="submission" date="2018-06" db="EMBL/GenBank/DDBJ databases">
        <title>Echinicola strongylocentroti sp. nov., isolated from a sea urchin Strongylocentrotus intermedius.</title>
        <authorList>
            <person name="Bae S.S."/>
        </authorList>
    </citation>
    <scope>NUCLEOTIDE SEQUENCE [LARGE SCALE GENOMIC DNA]</scope>
    <source>
        <strain evidence="3 4">MEBiC08714</strain>
    </source>
</reference>
<proteinExistence type="predicted"/>
<evidence type="ECO:0000256" key="1">
    <source>
        <dbReference type="SAM" id="SignalP"/>
    </source>
</evidence>
<dbReference type="PANTHER" id="PTHR35532:SF5">
    <property type="entry name" value="CARBOHYDRATE-BINDING DOMAIN-CONTAINING PROTEIN"/>
    <property type="match status" value="1"/>
</dbReference>
<feature type="signal peptide" evidence="1">
    <location>
        <begin position="1"/>
        <end position="17"/>
    </location>
</feature>
<dbReference type="SUPFAM" id="SSF49344">
    <property type="entry name" value="CBD9-like"/>
    <property type="match status" value="1"/>
</dbReference>
<evidence type="ECO:0000259" key="2">
    <source>
        <dbReference type="Pfam" id="PF06452"/>
    </source>
</evidence>
<dbReference type="OrthoDB" id="9786766at2"/>
<feature type="domain" description="Carbohydrate-binding" evidence="2">
    <location>
        <begin position="38"/>
        <end position="189"/>
    </location>
</feature>
<dbReference type="EMBL" id="CP030041">
    <property type="protein sequence ID" value="AWW33139.1"/>
    <property type="molecule type" value="Genomic_DNA"/>
</dbReference>
<dbReference type="Proteomes" id="UP000248688">
    <property type="component" value="Chromosome"/>
</dbReference>
<accession>A0A2Z4IQX9</accession>